<name>A0A803N9D6_CHEQI</name>
<evidence type="ECO:0000313" key="3">
    <source>
        <dbReference type="Proteomes" id="UP000596660"/>
    </source>
</evidence>
<reference evidence="2" key="2">
    <citation type="submission" date="2021-03" db="UniProtKB">
        <authorList>
            <consortium name="EnsemblPlants"/>
        </authorList>
    </citation>
    <scope>IDENTIFICATION</scope>
</reference>
<feature type="region of interest" description="Disordered" evidence="1">
    <location>
        <begin position="99"/>
        <end position="136"/>
    </location>
</feature>
<feature type="compositionally biased region" description="Acidic residues" evidence="1">
    <location>
        <begin position="1"/>
        <end position="20"/>
    </location>
</feature>
<dbReference type="AlphaFoldDB" id="A0A803N9D6"/>
<proteinExistence type="predicted"/>
<sequence length="161" mass="18477">MVEEDLDGGEGLEDDEMQDSDGEKVGSNDEGQDYPIFNPAVEFVRDSFCYHALGCIAKRRLQYEEFVHKAYHVSTYASTHAPIFKAMLGYKQWEAKPYPKTLPPPYRKMPGRPSKKKRVKEPGEVQERQLVQRTKKQNRCSNCGGVWHNKSKCQNVTLPPQ</sequence>
<dbReference type="Proteomes" id="UP000596660">
    <property type="component" value="Unplaced"/>
</dbReference>
<reference evidence="2" key="1">
    <citation type="journal article" date="2017" name="Nature">
        <title>The genome of Chenopodium quinoa.</title>
        <authorList>
            <person name="Jarvis D.E."/>
            <person name="Ho Y.S."/>
            <person name="Lightfoot D.J."/>
            <person name="Schmoeckel S.M."/>
            <person name="Li B."/>
            <person name="Borm T.J.A."/>
            <person name="Ohyanagi H."/>
            <person name="Mineta K."/>
            <person name="Michell C.T."/>
            <person name="Saber N."/>
            <person name="Kharbatia N.M."/>
            <person name="Rupper R.R."/>
            <person name="Sharp A.R."/>
            <person name="Dally N."/>
            <person name="Boughton B.A."/>
            <person name="Woo Y.H."/>
            <person name="Gao G."/>
            <person name="Schijlen E.G.W.M."/>
            <person name="Guo X."/>
            <person name="Momin A.A."/>
            <person name="Negrao S."/>
            <person name="Al-Babili S."/>
            <person name="Gehring C."/>
            <person name="Roessner U."/>
            <person name="Jung C."/>
            <person name="Murphy K."/>
            <person name="Arold S.T."/>
            <person name="Gojobori T."/>
            <person name="van der Linden C.G."/>
            <person name="van Loo E.N."/>
            <person name="Jellen E.N."/>
            <person name="Maughan P.J."/>
            <person name="Tester M."/>
        </authorList>
    </citation>
    <scope>NUCLEOTIDE SEQUENCE [LARGE SCALE GENOMIC DNA]</scope>
    <source>
        <strain evidence="2">cv. PI 614886</strain>
    </source>
</reference>
<keyword evidence="3" id="KW-1185">Reference proteome</keyword>
<organism evidence="2 3">
    <name type="scientific">Chenopodium quinoa</name>
    <name type="common">Quinoa</name>
    <dbReference type="NCBI Taxonomy" id="63459"/>
    <lineage>
        <taxon>Eukaryota</taxon>
        <taxon>Viridiplantae</taxon>
        <taxon>Streptophyta</taxon>
        <taxon>Embryophyta</taxon>
        <taxon>Tracheophyta</taxon>
        <taxon>Spermatophyta</taxon>
        <taxon>Magnoliopsida</taxon>
        <taxon>eudicotyledons</taxon>
        <taxon>Gunneridae</taxon>
        <taxon>Pentapetalae</taxon>
        <taxon>Caryophyllales</taxon>
        <taxon>Chenopodiaceae</taxon>
        <taxon>Chenopodioideae</taxon>
        <taxon>Atripliceae</taxon>
        <taxon>Chenopodium</taxon>
    </lineage>
</organism>
<dbReference type="Gramene" id="AUR62042553-RA">
    <property type="protein sequence ID" value="AUR62042553-RA:cds"/>
    <property type="gene ID" value="AUR62042553"/>
</dbReference>
<feature type="region of interest" description="Disordered" evidence="1">
    <location>
        <begin position="1"/>
        <end position="33"/>
    </location>
</feature>
<protein>
    <submittedName>
        <fullName evidence="2">Uncharacterized protein</fullName>
    </submittedName>
</protein>
<evidence type="ECO:0000256" key="1">
    <source>
        <dbReference type="SAM" id="MobiDB-lite"/>
    </source>
</evidence>
<feature type="compositionally biased region" description="Basic residues" evidence="1">
    <location>
        <begin position="109"/>
        <end position="119"/>
    </location>
</feature>
<feature type="compositionally biased region" description="Polar residues" evidence="1">
    <location>
        <begin position="152"/>
        <end position="161"/>
    </location>
</feature>
<evidence type="ECO:0000313" key="2">
    <source>
        <dbReference type="EnsemblPlants" id="AUR62042553-RA:cds"/>
    </source>
</evidence>
<feature type="region of interest" description="Disordered" evidence="1">
    <location>
        <begin position="142"/>
        <end position="161"/>
    </location>
</feature>
<accession>A0A803N9D6</accession>
<dbReference type="EnsemblPlants" id="AUR62042553-RA">
    <property type="protein sequence ID" value="AUR62042553-RA:cds"/>
    <property type="gene ID" value="AUR62042553"/>
</dbReference>